<feature type="chain" id="PRO_5047201280" description="Secreted protein" evidence="1">
    <location>
        <begin position="29"/>
        <end position="71"/>
    </location>
</feature>
<evidence type="ECO:0000313" key="2">
    <source>
        <dbReference type="EMBL" id="GAA2143985.1"/>
    </source>
</evidence>
<organism evidence="2 3">
    <name type="scientific">Kitasatospora kazusensis</name>
    <dbReference type="NCBI Taxonomy" id="407974"/>
    <lineage>
        <taxon>Bacteria</taxon>
        <taxon>Bacillati</taxon>
        <taxon>Actinomycetota</taxon>
        <taxon>Actinomycetes</taxon>
        <taxon>Kitasatosporales</taxon>
        <taxon>Streptomycetaceae</taxon>
        <taxon>Kitasatospora</taxon>
    </lineage>
</organism>
<dbReference type="Proteomes" id="UP001422759">
    <property type="component" value="Unassembled WGS sequence"/>
</dbReference>
<gene>
    <name evidence="2" type="ORF">GCM10009760_30970</name>
</gene>
<feature type="signal peptide" evidence="1">
    <location>
        <begin position="1"/>
        <end position="28"/>
    </location>
</feature>
<keyword evidence="3" id="KW-1185">Reference proteome</keyword>
<protein>
    <recommendedName>
        <fullName evidence="4">Secreted protein</fullName>
    </recommendedName>
</protein>
<sequence>MFKQLVTRVLFAAAVVALPVATAGPAAADSSGPANAQEAAVCKQLLSDWLTPFGLPATSVNAVCTVKGNHS</sequence>
<name>A0ABN2ZL79_9ACTN</name>
<reference evidence="2 3" key="1">
    <citation type="journal article" date="2019" name="Int. J. Syst. Evol. Microbiol.">
        <title>The Global Catalogue of Microorganisms (GCM) 10K type strain sequencing project: providing services to taxonomists for standard genome sequencing and annotation.</title>
        <authorList>
            <consortium name="The Broad Institute Genomics Platform"/>
            <consortium name="The Broad Institute Genome Sequencing Center for Infectious Disease"/>
            <person name="Wu L."/>
            <person name="Ma J."/>
        </authorList>
    </citation>
    <scope>NUCLEOTIDE SEQUENCE [LARGE SCALE GENOMIC DNA]</scope>
    <source>
        <strain evidence="2 3">JCM 14560</strain>
    </source>
</reference>
<keyword evidence="1" id="KW-0732">Signal</keyword>
<evidence type="ECO:0000256" key="1">
    <source>
        <dbReference type="SAM" id="SignalP"/>
    </source>
</evidence>
<evidence type="ECO:0008006" key="4">
    <source>
        <dbReference type="Google" id="ProtNLM"/>
    </source>
</evidence>
<accession>A0ABN2ZL79</accession>
<comment type="caution">
    <text evidence="2">The sequence shown here is derived from an EMBL/GenBank/DDBJ whole genome shotgun (WGS) entry which is preliminary data.</text>
</comment>
<dbReference type="EMBL" id="BAAANT010000015">
    <property type="protein sequence ID" value="GAA2143985.1"/>
    <property type="molecule type" value="Genomic_DNA"/>
</dbReference>
<dbReference type="RefSeq" id="WP_344465151.1">
    <property type="nucleotide sequence ID" value="NZ_BAAANT010000015.1"/>
</dbReference>
<evidence type="ECO:0000313" key="3">
    <source>
        <dbReference type="Proteomes" id="UP001422759"/>
    </source>
</evidence>
<proteinExistence type="predicted"/>